<dbReference type="AlphaFoldDB" id="A0A917KLR4"/>
<keyword evidence="3" id="KW-1185">Reference proteome</keyword>
<name>A0A917KLR4_9PROT</name>
<evidence type="ECO:0000256" key="1">
    <source>
        <dbReference type="SAM" id="MobiDB-lite"/>
    </source>
</evidence>
<organism evidence="2 3">
    <name type="scientific">Neoroseomonas lacus</name>
    <dbReference type="NCBI Taxonomy" id="287609"/>
    <lineage>
        <taxon>Bacteria</taxon>
        <taxon>Pseudomonadati</taxon>
        <taxon>Pseudomonadota</taxon>
        <taxon>Alphaproteobacteria</taxon>
        <taxon>Acetobacterales</taxon>
        <taxon>Acetobacteraceae</taxon>
        <taxon>Neoroseomonas</taxon>
    </lineage>
</organism>
<proteinExistence type="predicted"/>
<comment type="caution">
    <text evidence="2">The sequence shown here is derived from an EMBL/GenBank/DDBJ whole genome shotgun (WGS) entry which is preliminary data.</text>
</comment>
<feature type="region of interest" description="Disordered" evidence="1">
    <location>
        <begin position="1"/>
        <end position="27"/>
    </location>
</feature>
<sequence>MDEPEDERKDKVNGRTGASRGRGAKKAVPDAAFDIWLRRGLHQMFDDVAREPIPPELLRLIEQDRRK</sequence>
<dbReference type="Proteomes" id="UP000661507">
    <property type="component" value="Unassembled WGS sequence"/>
</dbReference>
<gene>
    <name evidence="2" type="ORF">GCM10011320_22320</name>
</gene>
<dbReference type="EMBL" id="BMKW01000005">
    <property type="protein sequence ID" value="GGJ14595.1"/>
    <property type="molecule type" value="Genomic_DNA"/>
</dbReference>
<evidence type="ECO:0008006" key="4">
    <source>
        <dbReference type="Google" id="ProtNLM"/>
    </source>
</evidence>
<evidence type="ECO:0000313" key="3">
    <source>
        <dbReference type="Proteomes" id="UP000661507"/>
    </source>
</evidence>
<dbReference type="RefSeq" id="WP_188967435.1">
    <property type="nucleotide sequence ID" value="NZ_BMKW01000005.1"/>
</dbReference>
<reference evidence="2" key="1">
    <citation type="journal article" date="2014" name="Int. J. Syst. Evol. Microbiol.">
        <title>Complete genome sequence of Corynebacterium casei LMG S-19264T (=DSM 44701T), isolated from a smear-ripened cheese.</title>
        <authorList>
            <consortium name="US DOE Joint Genome Institute (JGI-PGF)"/>
            <person name="Walter F."/>
            <person name="Albersmeier A."/>
            <person name="Kalinowski J."/>
            <person name="Ruckert C."/>
        </authorList>
    </citation>
    <scope>NUCLEOTIDE SEQUENCE</scope>
    <source>
        <strain evidence="2">CGMCC 1.3617</strain>
    </source>
</reference>
<accession>A0A917KLR4</accession>
<evidence type="ECO:0000313" key="2">
    <source>
        <dbReference type="EMBL" id="GGJ14595.1"/>
    </source>
</evidence>
<reference evidence="2" key="2">
    <citation type="submission" date="2020-09" db="EMBL/GenBank/DDBJ databases">
        <authorList>
            <person name="Sun Q."/>
            <person name="Zhou Y."/>
        </authorList>
    </citation>
    <scope>NUCLEOTIDE SEQUENCE</scope>
    <source>
        <strain evidence="2">CGMCC 1.3617</strain>
    </source>
</reference>
<feature type="compositionally biased region" description="Basic and acidic residues" evidence="1">
    <location>
        <begin position="1"/>
        <end position="13"/>
    </location>
</feature>
<protein>
    <recommendedName>
        <fullName evidence="4">Anti-sigma factor NepR domain-containing protein</fullName>
    </recommendedName>
</protein>